<protein>
    <submittedName>
        <fullName evidence="2">Uncharacterized protein</fullName>
    </submittedName>
</protein>
<evidence type="ECO:0000313" key="2">
    <source>
        <dbReference type="EMBL" id="GFY23418.1"/>
    </source>
</evidence>
<organism evidence="2 3">
    <name type="scientific">Trichonephila clavipes</name>
    <name type="common">Golden silk orbweaver</name>
    <name type="synonym">Nephila clavipes</name>
    <dbReference type="NCBI Taxonomy" id="2585209"/>
    <lineage>
        <taxon>Eukaryota</taxon>
        <taxon>Metazoa</taxon>
        <taxon>Ecdysozoa</taxon>
        <taxon>Arthropoda</taxon>
        <taxon>Chelicerata</taxon>
        <taxon>Arachnida</taxon>
        <taxon>Araneae</taxon>
        <taxon>Araneomorphae</taxon>
        <taxon>Entelegynae</taxon>
        <taxon>Araneoidea</taxon>
        <taxon>Nephilidae</taxon>
        <taxon>Trichonephila</taxon>
    </lineage>
</organism>
<evidence type="ECO:0000313" key="3">
    <source>
        <dbReference type="Proteomes" id="UP000887159"/>
    </source>
</evidence>
<keyword evidence="3" id="KW-1185">Reference proteome</keyword>
<dbReference type="EMBL" id="BMAU01021363">
    <property type="protein sequence ID" value="GFY23418.1"/>
    <property type="molecule type" value="Genomic_DNA"/>
</dbReference>
<comment type="caution">
    <text evidence="2">The sequence shown here is derived from an EMBL/GenBank/DDBJ whole genome shotgun (WGS) entry which is preliminary data.</text>
</comment>
<sequence>MRPIVNNFHSSSDCDVKSVAVIAEWSRCRIVAGFVTSSSQVPLKTRRVRKRCTSRAQASSRWCDVPAQVSSTSLDHGSKLRGPSPKALV</sequence>
<evidence type="ECO:0000256" key="1">
    <source>
        <dbReference type="SAM" id="MobiDB-lite"/>
    </source>
</evidence>
<name>A0A8X7B8T3_TRICX</name>
<gene>
    <name evidence="2" type="ORF">TNCV_3941121</name>
</gene>
<proteinExistence type="predicted"/>
<reference evidence="2" key="1">
    <citation type="submission" date="2020-08" db="EMBL/GenBank/DDBJ databases">
        <title>Multicomponent nature underlies the extraordinary mechanical properties of spider dragline silk.</title>
        <authorList>
            <person name="Kono N."/>
            <person name="Nakamura H."/>
            <person name="Mori M."/>
            <person name="Yoshida Y."/>
            <person name="Ohtoshi R."/>
            <person name="Malay A.D."/>
            <person name="Moran D.A.P."/>
            <person name="Tomita M."/>
            <person name="Numata K."/>
            <person name="Arakawa K."/>
        </authorList>
    </citation>
    <scope>NUCLEOTIDE SEQUENCE</scope>
</reference>
<feature type="region of interest" description="Disordered" evidence="1">
    <location>
        <begin position="69"/>
        <end position="89"/>
    </location>
</feature>
<accession>A0A8X7B8T3</accession>
<dbReference type="AlphaFoldDB" id="A0A8X7B8T3"/>
<dbReference type="Proteomes" id="UP000887159">
    <property type="component" value="Unassembled WGS sequence"/>
</dbReference>